<proteinExistence type="predicted"/>
<dbReference type="AlphaFoldDB" id="A0A9W7FNA6"/>
<keyword evidence="2" id="KW-1185">Reference proteome</keyword>
<comment type="caution">
    <text evidence="1">The sequence shown here is derived from an EMBL/GenBank/DDBJ whole genome shotgun (WGS) entry which is preliminary data.</text>
</comment>
<reference evidence="2" key="1">
    <citation type="journal article" date="2023" name="Commun. Biol.">
        <title>Genome analysis of Parmales, the sister group of diatoms, reveals the evolutionary specialization of diatoms from phago-mixotrophs to photoautotrophs.</title>
        <authorList>
            <person name="Ban H."/>
            <person name="Sato S."/>
            <person name="Yoshikawa S."/>
            <person name="Yamada K."/>
            <person name="Nakamura Y."/>
            <person name="Ichinomiya M."/>
            <person name="Sato N."/>
            <person name="Blanc-Mathieu R."/>
            <person name="Endo H."/>
            <person name="Kuwata A."/>
            <person name="Ogata H."/>
        </authorList>
    </citation>
    <scope>NUCLEOTIDE SEQUENCE [LARGE SCALE GENOMIC DNA]</scope>
    <source>
        <strain evidence="2">NIES 3700</strain>
    </source>
</reference>
<organism evidence="1 2">
    <name type="scientific">Triparma laevis f. longispina</name>
    <dbReference type="NCBI Taxonomy" id="1714387"/>
    <lineage>
        <taxon>Eukaryota</taxon>
        <taxon>Sar</taxon>
        <taxon>Stramenopiles</taxon>
        <taxon>Ochrophyta</taxon>
        <taxon>Bolidophyceae</taxon>
        <taxon>Parmales</taxon>
        <taxon>Triparmaceae</taxon>
        <taxon>Triparma</taxon>
    </lineage>
</organism>
<dbReference type="OrthoDB" id="70195at2759"/>
<name>A0A9W7FNA6_9STRA</name>
<dbReference type="InterPro" id="IPR009030">
    <property type="entry name" value="Growth_fac_rcpt_cys_sf"/>
</dbReference>
<gene>
    <name evidence="1" type="ORF">TrLO_g12220</name>
</gene>
<sequence>MRGGYLFLTLAGPRGGSDEAASECPFCPTGKFASSAGTAFTSGCQDCPSGQGSSSDFTSCESCTSGTYGPAAGVGYFQCGRGKHSDAVGATAETQCQEVFMVMTFLLLPVVSVKIFSTFACREFDGE</sequence>
<evidence type="ECO:0000313" key="2">
    <source>
        <dbReference type="Proteomes" id="UP001165122"/>
    </source>
</evidence>
<dbReference type="Proteomes" id="UP001165122">
    <property type="component" value="Unassembled WGS sequence"/>
</dbReference>
<evidence type="ECO:0000313" key="1">
    <source>
        <dbReference type="EMBL" id="GMI15130.1"/>
    </source>
</evidence>
<dbReference type="EMBL" id="BRXW01000225">
    <property type="protein sequence ID" value="GMI15130.1"/>
    <property type="molecule type" value="Genomic_DNA"/>
</dbReference>
<dbReference type="SUPFAM" id="SSF57184">
    <property type="entry name" value="Growth factor receptor domain"/>
    <property type="match status" value="1"/>
</dbReference>
<protein>
    <recommendedName>
        <fullName evidence="3">Tyrosine-protein kinase ephrin type A/B receptor-like domain-containing protein</fullName>
    </recommendedName>
</protein>
<evidence type="ECO:0008006" key="3">
    <source>
        <dbReference type="Google" id="ProtNLM"/>
    </source>
</evidence>
<accession>A0A9W7FNA6</accession>